<dbReference type="Pfam" id="PF09719">
    <property type="entry name" value="C_GCAxxG_C_C"/>
    <property type="match status" value="1"/>
</dbReference>
<reference evidence="1" key="2">
    <citation type="submission" date="2021-04" db="EMBL/GenBank/DDBJ databases">
        <authorList>
            <person name="Gilroy R."/>
        </authorList>
    </citation>
    <scope>NUCLEOTIDE SEQUENCE</scope>
    <source>
        <strain evidence="1">3436</strain>
    </source>
</reference>
<organism evidence="1 2">
    <name type="scientific">Candidatus Gemmiger excrementavium</name>
    <dbReference type="NCBI Taxonomy" id="2838608"/>
    <lineage>
        <taxon>Bacteria</taxon>
        <taxon>Bacillati</taxon>
        <taxon>Bacillota</taxon>
        <taxon>Clostridia</taxon>
        <taxon>Eubacteriales</taxon>
        <taxon>Gemmiger</taxon>
    </lineage>
</organism>
<comment type="caution">
    <text evidence="1">The sequence shown here is derived from an EMBL/GenBank/DDBJ whole genome shotgun (WGS) entry which is preliminary data.</text>
</comment>
<accession>A0A9D2JGD1</accession>
<evidence type="ECO:0000313" key="2">
    <source>
        <dbReference type="Proteomes" id="UP000824031"/>
    </source>
</evidence>
<dbReference type="AlphaFoldDB" id="A0A9D2JGD1"/>
<sequence>MSVYGDKAFEAFHKGYNCSQSVALAFAPEMGLSEEQTLKMAAGFGGGFGRMREVCGAFSGLTLVLGALYGSDDPAQKTQIYTEVQALAEEYKQRSGGGSIICRELLGLSKPEGTPVASPRTAEYYQKRPCAELVRMAADLLAEYIKQHPLPDAH</sequence>
<dbReference type="NCBIfam" id="TIGR01909">
    <property type="entry name" value="C_GCAxxG_C_C"/>
    <property type="match status" value="1"/>
</dbReference>
<dbReference type="EMBL" id="DXBO01000037">
    <property type="protein sequence ID" value="HIZ47679.1"/>
    <property type="molecule type" value="Genomic_DNA"/>
</dbReference>
<name>A0A9D2JGD1_9FIRM</name>
<evidence type="ECO:0000313" key="1">
    <source>
        <dbReference type="EMBL" id="HIZ47679.1"/>
    </source>
</evidence>
<proteinExistence type="predicted"/>
<dbReference type="Proteomes" id="UP000824031">
    <property type="component" value="Unassembled WGS sequence"/>
</dbReference>
<protein>
    <submittedName>
        <fullName evidence="1">C-GCAxxG-C-C family protein</fullName>
    </submittedName>
</protein>
<reference evidence="1" key="1">
    <citation type="journal article" date="2021" name="PeerJ">
        <title>Extensive microbial diversity within the chicken gut microbiome revealed by metagenomics and culture.</title>
        <authorList>
            <person name="Gilroy R."/>
            <person name="Ravi A."/>
            <person name="Getino M."/>
            <person name="Pursley I."/>
            <person name="Horton D.L."/>
            <person name="Alikhan N.F."/>
            <person name="Baker D."/>
            <person name="Gharbi K."/>
            <person name="Hall N."/>
            <person name="Watson M."/>
            <person name="Adriaenssens E.M."/>
            <person name="Foster-Nyarko E."/>
            <person name="Jarju S."/>
            <person name="Secka A."/>
            <person name="Antonio M."/>
            <person name="Oren A."/>
            <person name="Chaudhuri R.R."/>
            <person name="La Ragione R."/>
            <person name="Hildebrand F."/>
            <person name="Pallen M.J."/>
        </authorList>
    </citation>
    <scope>NUCLEOTIDE SEQUENCE</scope>
    <source>
        <strain evidence="1">3436</strain>
    </source>
</reference>
<dbReference type="InterPro" id="IPR010181">
    <property type="entry name" value="CGCAxxGCC_motif"/>
</dbReference>
<gene>
    <name evidence="1" type="ORF">H9810_03045</name>
</gene>